<reference evidence="2" key="1">
    <citation type="journal article" date="2023" name="Front. Microbiol.">
        <title>Phylogeography and host specificity of Pasteurellaceae pathogenic to sea-farmed fish in the north-east Atlantic.</title>
        <authorList>
            <person name="Gulla S."/>
            <person name="Colquhoun D.J."/>
            <person name="Olsen A.B."/>
            <person name="Spilsberg B."/>
            <person name="Lagesen K."/>
            <person name="Aakesson C.P."/>
            <person name="Strom S."/>
            <person name="Manji F."/>
            <person name="Birkbeck T.H."/>
            <person name="Nilsen H.K."/>
        </authorList>
    </citation>
    <scope>NUCLEOTIDE SEQUENCE</scope>
    <source>
        <strain evidence="2">TW16_20</strain>
    </source>
</reference>
<evidence type="ECO:0000313" key="2">
    <source>
        <dbReference type="EMBL" id="MDP8173552.1"/>
    </source>
</evidence>
<dbReference type="Proteomes" id="UP001236239">
    <property type="component" value="Unassembled WGS sequence"/>
</dbReference>
<gene>
    <name evidence="2" type="ORF">QJU93_09320</name>
</gene>
<feature type="signal peptide" evidence="1">
    <location>
        <begin position="1"/>
        <end position="18"/>
    </location>
</feature>
<keyword evidence="1" id="KW-0732">Signal</keyword>
<dbReference type="EMBL" id="JASAYQ010000018">
    <property type="protein sequence ID" value="MDP8173552.1"/>
    <property type="molecule type" value="Genomic_DNA"/>
</dbReference>
<proteinExistence type="predicted"/>
<evidence type="ECO:0000256" key="1">
    <source>
        <dbReference type="SAM" id="SignalP"/>
    </source>
</evidence>
<name>A0AAJ6P1B1_9PAST</name>
<dbReference type="AlphaFoldDB" id="A0AAJ6P1B1"/>
<evidence type="ECO:0000313" key="3">
    <source>
        <dbReference type="Proteomes" id="UP001236239"/>
    </source>
</evidence>
<comment type="caution">
    <text evidence="2">The sequence shown here is derived from an EMBL/GenBank/DDBJ whole genome shotgun (WGS) entry which is preliminary data.</text>
</comment>
<sequence>MKKLLFLSFIVLSTNIFAADTLGKCEYGVSDKDIYIKGGNFVDSMNEGLMSADMYSCSDKYALALMKLNIVFTEFGAFLQFNKNTGKCSVRRVYVRDENNYWTSDPGMDFLVMATLSKNCK</sequence>
<accession>A0AAJ6P1B1</accession>
<feature type="chain" id="PRO_5042460466" evidence="1">
    <location>
        <begin position="19"/>
        <end position="121"/>
    </location>
</feature>
<protein>
    <submittedName>
        <fullName evidence="2">Uncharacterized protein</fullName>
    </submittedName>
</protein>
<organism evidence="2 3">
    <name type="scientific">Phocoenobacter skyensis</name>
    <dbReference type="NCBI Taxonomy" id="97481"/>
    <lineage>
        <taxon>Bacteria</taxon>
        <taxon>Pseudomonadati</taxon>
        <taxon>Pseudomonadota</taxon>
        <taxon>Gammaproteobacteria</taxon>
        <taxon>Pasteurellales</taxon>
        <taxon>Pasteurellaceae</taxon>
        <taxon>Phocoenobacter</taxon>
    </lineage>
</organism>
<dbReference type="RefSeq" id="WP_306373692.1">
    <property type="nucleotide sequence ID" value="NZ_JASAYK010000002.1"/>
</dbReference>